<dbReference type="GO" id="GO:0071555">
    <property type="term" value="P:cell wall organization"/>
    <property type="evidence" value="ECO:0007669"/>
    <property type="project" value="UniProtKB-KW"/>
</dbReference>
<feature type="binding site" evidence="20">
    <location>
        <position position="260"/>
    </location>
    <ligand>
        <name>Mg(2+)</name>
        <dbReference type="ChEBI" id="CHEBI:18420"/>
    </ligand>
</feature>
<evidence type="ECO:0000256" key="13">
    <source>
        <dbReference type="ARBA" id="ARBA00022984"/>
    </source>
</evidence>
<dbReference type="GO" id="GO:0009245">
    <property type="term" value="P:lipid A biosynthetic process"/>
    <property type="evidence" value="ECO:0007669"/>
    <property type="project" value="UniProtKB-UniRule"/>
</dbReference>
<feature type="active site" description="Proton acceptor" evidence="20">
    <location>
        <position position="396"/>
    </location>
</feature>
<evidence type="ECO:0000256" key="8">
    <source>
        <dbReference type="ARBA" id="ARBA00022695"/>
    </source>
</evidence>
<dbReference type="InterPro" id="IPR038009">
    <property type="entry name" value="GlmU_C_LbH"/>
</dbReference>
<dbReference type="UniPathway" id="UPA00973"/>
<comment type="similarity">
    <text evidence="4 20">In the C-terminal section; belongs to the transferase hexapeptide repeat family.</text>
</comment>
<comment type="subunit">
    <text evidence="20">Homotrimer.</text>
</comment>
<dbReference type="EC" id="2.3.1.157" evidence="20"/>
<evidence type="ECO:0000256" key="20">
    <source>
        <dbReference type="HAMAP-Rule" id="MF_01631"/>
    </source>
</evidence>
<dbReference type="Proteomes" id="UP000320813">
    <property type="component" value="Unassembled WGS sequence"/>
</dbReference>
<dbReference type="SUPFAM" id="SSF51161">
    <property type="entry name" value="Trimeric LpxA-like enzymes"/>
    <property type="match status" value="1"/>
</dbReference>
<dbReference type="PANTHER" id="PTHR43584:SF3">
    <property type="entry name" value="BIFUNCTIONAL PROTEIN GLMU"/>
    <property type="match status" value="1"/>
</dbReference>
<feature type="binding site" evidence="20">
    <location>
        <position position="202"/>
    </location>
    <ligand>
        <name>UDP-N-acetyl-alpha-D-glucosamine</name>
        <dbReference type="ChEBI" id="CHEBI:57705"/>
    </ligand>
</feature>
<comment type="cofactor">
    <cofactor evidence="20">
        <name>Mg(2+)</name>
        <dbReference type="ChEBI" id="CHEBI:18420"/>
    </cofactor>
    <text evidence="20">Binds 1 Mg(2+) ion per subunit.</text>
</comment>
<comment type="similarity">
    <text evidence="5 20">In the N-terminal section; belongs to the N-acetylglucosamine-1-phosphate uridyltransferase family.</text>
</comment>
<evidence type="ECO:0000256" key="10">
    <source>
        <dbReference type="ARBA" id="ARBA00022737"/>
    </source>
</evidence>
<feature type="binding site" evidence="20">
    <location>
        <position position="438"/>
    </location>
    <ligand>
        <name>acetyl-CoA</name>
        <dbReference type="ChEBI" id="CHEBI:57288"/>
    </ligand>
</feature>
<comment type="catalytic activity">
    <reaction evidence="17 20">
        <text>alpha-D-glucosamine 1-phosphate + acetyl-CoA = N-acetyl-alpha-D-glucosamine 1-phosphate + CoA + H(+)</text>
        <dbReference type="Rhea" id="RHEA:13725"/>
        <dbReference type="ChEBI" id="CHEBI:15378"/>
        <dbReference type="ChEBI" id="CHEBI:57287"/>
        <dbReference type="ChEBI" id="CHEBI:57288"/>
        <dbReference type="ChEBI" id="CHEBI:57776"/>
        <dbReference type="ChEBI" id="CHEBI:58516"/>
        <dbReference type="EC" id="2.3.1.157"/>
    </reaction>
</comment>
<evidence type="ECO:0000256" key="19">
    <source>
        <dbReference type="ARBA" id="ARBA00049628"/>
    </source>
</evidence>
<feature type="binding site" evidence="20">
    <location>
        <position position="132"/>
    </location>
    <ligand>
        <name>Mg(2+)</name>
        <dbReference type="ChEBI" id="CHEBI:18420"/>
    </ligand>
</feature>
<evidence type="ECO:0000256" key="17">
    <source>
        <dbReference type="ARBA" id="ARBA00048247"/>
    </source>
</evidence>
<dbReference type="InterPro" id="IPR005882">
    <property type="entry name" value="Bifunctional_GlmU"/>
</dbReference>
<dbReference type="GO" id="GO:0006048">
    <property type="term" value="P:UDP-N-acetylglucosamine biosynthetic process"/>
    <property type="evidence" value="ECO:0007669"/>
    <property type="project" value="UniProtKB-UniPathway"/>
</dbReference>
<dbReference type="SUPFAM" id="SSF53448">
    <property type="entry name" value="Nucleotide-diphospho-sugar transferases"/>
    <property type="match status" value="1"/>
</dbReference>
<keyword evidence="12 20" id="KW-0133">Cell shape</keyword>
<evidence type="ECO:0000256" key="16">
    <source>
        <dbReference type="ARBA" id="ARBA00023316"/>
    </source>
</evidence>
<feature type="binding site" evidence="20">
    <location>
        <position position="184"/>
    </location>
    <ligand>
        <name>UDP-N-acetyl-alpha-D-glucosamine</name>
        <dbReference type="ChEBI" id="CHEBI:57705"/>
    </ligand>
</feature>
<feature type="binding site" evidence="20">
    <location>
        <position position="27"/>
    </location>
    <ligand>
        <name>UDP-N-acetyl-alpha-D-glucosamine</name>
        <dbReference type="ChEBI" id="CHEBI:57705"/>
    </ligand>
</feature>
<dbReference type="InterPro" id="IPR001451">
    <property type="entry name" value="Hexapep"/>
</dbReference>
<dbReference type="EMBL" id="SGBD01000002">
    <property type="protein sequence ID" value="RZD14462.1"/>
    <property type="molecule type" value="Genomic_DNA"/>
</dbReference>
<dbReference type="InterPro" id="IPR005835">
    <property type="entry name" value="NTP_transferase_dom"/>
</dbReference>
<evidence type="ECO:0000256" key="12">
    <source>
        <dbReference type="ARBA" id="ARBA00022960"/>
    </source>
</evidence>
<dbReference type="PROSITE" id="PS00101">
    <property type="entry name" value="HEXAPEP_TRANSFERASES"/>
    <property type="match status" value="1"/>
</dbReference>
<keyword evidence="6 20" id="KW-0963">Cytoplasm</keyword>
<dbReference type="InterPro" id="IPR011004">
    <property type="entry name" value="Trimer_LpxA-like_sf"/>
</dbReference>
<keyword evidence="13 20" id="KW-0573">Peptidoglycan synthesis</keyword>
<name>A0A519BB10_9DELT</name>
<evidence type="ECO:0000256" key="5">
    <source>
        <dbReference type="ARBA" id="ARBA00007947"/>
    </source>
</evidence>
<dbReference type="InterPro" id="IPR029044">
    <property type="entry name" value="Nucleotide-diphossugar_trans"/>
</dbReference>
<feature type="region of interest" description="N-acetyltransferase" evidence="20">
    <location>
        <begin position="284"/>
        <end position="500"/>
    </location>
</feature>
<dbReference type="Pfam" id="PF00483">
    <property type="entry name" value="NTP_transferase"/>
    <property type="match status" value="1"/>
</dbReference>
<feature type="binding site" evidence="20">
    <location>
        <position position="473"/>
    </location>
    <ligand>
        <name>acetyl-CoA</name>
        <dbReference type="ChEBI" id="CHEBI:57288"/>
    </ligand>
</feature>
<feature type="binding site" evidence="20">
    <location>
        <position position="100"/>
    </location>
    <ligand>
        <name>UDP-N-acetyl-alpha-D-glucosamine</name>
        <dbReference type="ChEBI" id="CHEBI:57705"/>
    </ligand>
</feature>
<dbReference type="Pfam" id="PF00132">
    <property type="entry name" value="Hexapep"/>
    <property type="match status" value="1"/>
</dbReference>
<feature type="binding site" evidence="20">
    <location>
        <position position="399"/>
    </location>
    <ligand>
        <name>UDP-N-acetyl-alpha-D-glucosamine</name>
        <dbReference type="ChEBI" id="CHEBI:57705"/>
    </ligand>
</feature>
<keyword evidence="10 20" id="KW-0677">Repeat</keyword>
<evidence type="ECO:0000256" key="9">
    <source>
        <dbReference type="ARBA" id="ARBA00022723"/>
    </source>
</evidence>
<evidence type="ECO:0000256" key="2">
    <source>
        <dbReference type="ARBA" id="ARBA00005166"/>
    </source>
</evidence>
<reference evidence="22 23" key="1">
    <citation type="submission" date="2019-01" db="EMBL/GenBank/DDBJ databases">
        <title>Insights into ecological role of a new deltaproteobacterial order Candidatus Sinidesulfobacterales (Sva0485) by metagenomics and metatranscriptomics.</title>
        <authorList>
            <person name="Tan S."/>
            <person name="Liu J."/>
            <person name="Fang Y."/>
            <person name="Hedlund B.P."/>
            <person name="Lian Z.H."/>
            <person name="Huang L.Y."/>
            <person name="Li J.T."/>
            <person name="Huang L.N."/>
            <person name="Li W.J."/>
            <person name="Jiang H.C."/>
            <person name="Dong H.L."/>
            <person name="Shu W.S."/>
        </authorList>
    </citation>
    <scope>NUCLEOTIDE SEQUENCE [LARGE SCALE GENOMIC DNA]</scope>
    <source>
        <strain evidence="22">AP3</strain>
    </source>
</reference>
<feature type="binding site" evidence="20">
    <location>
        <position position="456"/>
    </location>
    <ligand>
        <name>acetyl-CoA</name>
        <dbReference type="ChEBI" id="CHEBI:57288"/>
    </ligand>
</feature>
<gene>
    <name evidence="20 22" type="primary">glmU</name>
    <name evidence="22" type="ORF">EVJ47_04655</name>
</gene>
<dbReference type="Gene3D" id="3.90.550.10">
    <property type="entry name" value="Spore Coat Polysaccharide Biosynthesis Protein SpsA, Chain A"/>
    <property type="match status" value="1"/>
</dbReference>
<feature type="binding site" evidence="20">
    <location>
        <begin position="105"/>
        <end position="106"/>
    </location>
    <ligand>
        <name>UDP-N-acetyl-alpha-D-glucosamine</name>
        <dbReference type="ChEBI" id="CHEBI:57705"/>
    </ligand>
</feature>
<dbReference type="UniPathway" id="UPA00113">
    <property type="reaction ID" value="UER00532"/>
</dbReference>
<proteinExistence type="inferred from homology"/>
<evidence type="ECO:0000256" key="11">
    <source>
        <dbReference type="ARBA" id="ARBA00022842"/>
    </source>
</evidence>
<keyword evidence="7 20" id="KW-0808">Transferase</keyword>
<feature type="binding site" evidence="20">
    <location>
        <position position="384"/>
    </location>
    <ligand>
        <name>UDP-N-acetyl-alpha-D-glucosamine</name>
        <dbReference type="ChEBI" id="CHEBI:57705"/>
    </ligand>
</feature>
<feature type="domain" description="Nucleotidyl transferase" evidence="21">
    <location>
        <begin position="12"/>
        <end position="248"/>
    </location>
</feature>
<keyword evidence="11 20" id="KW-0460">Magnesium</keyword>
<evidence type="ECO:0000256" key="18">
    <source>
        <dbReference type="ARBA" id="ARBA00048493"/>
    </source>
</evidence>
<evidence type="ECO:0000256" key="3">
    <source>
        <dbReference type="ARBA" id="ARBA00005208"/>
    </source>
</evidence>
<keyword evidence="15 20" id="KW-0012">Acyltransferase</keyword>
<dbReference type="NCBIfam" id="TIGR01173">
    <property type="entry name" value="glmU"/>
    <property type="match status" value="1"/>
</dbReference>
<comment type="function">
    <text evidence="19 20">Catalyzes the last two sequential reactions in the de novo biosynthetic pathway for UDP-N-acetylglucosamine (UDP-GlcNAc). The C-terminal domain catalyzes the transfer of acetyl group from acetyl coenzyme A to glucosamine-1-phosphate (GlcN-1-P) to produce N-acetylglucosamine-1-phosphate (GlcNAc-1-P), which is converted into UDP-GlcNAc by the transfer of uridine 5-monophosphate (from uridine 5-triphosphate), a reaction catalyzed by the N-terminal domain.</text>
</comment>
<evidence type="ECO:0000256" key="1">
    <source>
        <dbReference type="ARBA" id="ARBA00004496"/>
    </source>
</evidence>
<dbReference type="GO" id="GO:0003977">
    <property type="term" value="F:UDP-N-acetylglucosamine diphosphorylase activity"/>
    <property type="evidence" value="ECO:0007669"/>
    <property type="project" value="UniProtKB-UniRule"/>
</dbReference>
<comment type="pathway">
    <text evidence="2 20">Nucleotide-sugar biosynthesis; UDP-N-acetyl-alpha-D-glucosamine biosynthesis; N-acetyl-alpha-D-glucosamine 1-phosphate from alpha-D-glucosamine 6-phosphate (route II): step 2/2.</text>
</comment>
<comment type="caution">
    <text evidence="20">Lacks conserved residue(s) required for the propagation of feature annotation.</text>
</comment>
<evidence type="ECO:0000256" key="14">
    <source>
        <dbReference type="ARBA" id="ARBA00023268"/>
    </source>
</evidence>
<feature type="region of interest" description="Linker" evidence="20">
    <location>
        <begin position="263"/>
        <end position="283"/>
    </location>
</feature>
<feature type="binding site" evidence="20">
    <location>
        <position position="260"/>
    </location>
    <ligand>
        <name>UDP-N-acetyl-alpha-D-glucosamine</name>
        <dbReference type="ChEBI" id="CHEBI:57705"/>
    </ligand>
</feature>
<comment type="caution">
    <text evidence="22">The sequence shown here is derived from an EMBL/GenBank/DDBJ whole genome shotgun (WGS) entry which is preliminary data.</text>
</comment>
<feature type="binding site" evidence="20">
    <location>
        <position position="169"/>
    </location>
    <ligand>
        <name>UDP-N-acetyl-alpha-D-glucosamine</name>
        <dbReference type="ChEBI" id="CHEBI:57705"/>
    </ligand>
</feature>
<dbReference type="GO" id="GO:0019134">
    <property type="term" value="F:glucosamine-1-phosphate N-acetyltransferase activity"/>
    <property type="evidence" value="ECO:0007669"/>
    <property type="project" value="UniProtKB-UniRule"/>
</dbReference>
<dbReference type="InterPro" id="IPR018357">
    <property type="entry name" value="Hexapep_transf_CS"/>
</dbReference>
<dbReference type="GO" id="GO:0008360">
    <property type="term" value="P:regulation of cell shape"/>
    <property type="evidence" value="ECO:0007669"/>
    <property type="project" value="UniProtKB-KW"/>
</dbReference>
<feature type="binding site" evidence="20">
    <location>
        <begin position="419"/>
        <end position="420"/>
    </location>
    <ligand>
        <name>acetyl-CoA</name>
        <dbReference type="ChEBI" id="CHEBI:57288"/>
    </ligand>
</feature>
<dbReference type="GO" id="GO:0016020">
    <property type="term" value="C:membrane"/>
    <property type="evidence" value="ECO:0007669"/>
    <property type="project" value="GOC"/>
</dbReference>
<protein>
    <recommendedName>
        <fullName evidence="20">Bifunctional protein GlmU</fullName>
    </recommendedName>
    <domain>
        <recommendedName>
            <fullName evidence="20">UDP-N-acetylglucosamine pyrophosphorylase</fullName>
            <ecNumber evidence="20">2.7.7.23</ecNumber>
        </recommendedName>
        <alternativeName>
            <fullName evidence="20">N-acetylglucosamine-1-phosphate uridyltransferase</fullName>
        </alternativeName>
    </domain>
    <domain>
        <recommendedName>
            <fullName evidence="20">Glucosamine-1-phosphate N-acetyltransferase</fullName>
            <ecNumber evidence="20">2.3.1.157</ecNumber>
        </recommendedName>
    </domain>
</protein>
<dbReference type="PANTHER" id="PTHR43584">
    <property type="entry name" value="NUCLEOTIDYL TRANSFERASE"/>
    <property type="match status" value="1"/>
</dbReference>
<evidence type="ECO:0000256" key="15">
    <source>
        <dbReference type="ARBA" id="ARBA00023315"/>
    </source>
</evidence>
<organism evidence="22 23">
    <name type="scientific">Candidatus Acidulodesulfobacterium ferriphilum</name>
    <dbReference type="NCBI Taxonomy" id="2597223"/>
    <lineage>
        <taxon>Bacteria</taxon>
        <taxon>Deltaproteobacteria</taxon>
        <taxon>Candidatus Acidulodesulfobacterales</taxon>
        <taxon>Candidatus Acidulodesulfobacterium</taxon>
    </lineage>
</organism>
<dbReference type="Gene3D" id="2.160.10.10">
    <property type="entry name" value="Hexapeptide repeat proteins"/>
    <property type="match status" value="1"/>
</dbReference>
<dbReference type="InterPro" id="IPR050065">
    <property type="entry name" value="GlmU-like"/>
</dbReference>
<dbReference type="HAMAP" id="MF_01631">
    <property type="entry name" value="GlmU"/>
    <property type="match status" value="1"/>
</dbReference>
<feature type="binding site" evidence="20">
    <location>
        <position position="410"/>
    </location>
    <ligand>
        <name>UDP-N-acetyl-alpha-D-glucosamine</name>
        <dbReference type="ChEBI" id="CHEBI:57705"/>
    </ligand>
</feature>
<evidence type="ECO:0000313" key="22">
    <source>
        <dbReference type="EMBL" id="RZD14462.1"/>
    </source>
</evidence>
<dbReference type="GO" id="GO:0005737">
    <property type="term" value="C:cytoplasm"/>
    <property type="evidence" value="ECO:0007669"/>
    <property type="project" value="UniProtKB-SubCell"/>
</dbReference>
<keyword evidence="9 20" id="KW-0479">Metal-binding</keyword>
<evidence type="ECO:0000259" key="21">
    <source>
        <dbReference type="Pfam" id="PF00483"/>
    </source>
</evidence>
<sequence>MNKEIKNISVAVLAGGLGTRMKSEEPKALSALLENPLIFYTVEALINTRRAFNIYRGYKHRVIIGKIGIVIGHKGESVKNYILKEKRFKVKGVLFDFAEQEKYLGTGDAALKALDMFTPADDESSLLILPCDMPLIEAKTFEDLIKFHLDNENDLTVLSVKAENPYSYGRILKDKNGHVKEIVEENELANYPKNIGEIKEINSGVYVVKLNHLKRLIKKIKPDNLKKEYYFTDIVNIFFKNGLKTMCYTSFHRDEFIGVNSKSDLLDAQKALQKRVLRRLMENGANFISDDNVYIGYNVEIGKNTTIYPNVFISGNTHILNDVIVENGCVIKESFIAGKTAIKSYSILEEAFVMDGARIGPFARLRPGSLILEGGKIGNFVEVKKSIIGKNTKAAHLSYIGDALIGDGVNIGAGVITCNYDGVKKYKTIIEDGCFIGSDSQLVAPVKIGKNSYVGSGTTITKDVPEGSLAIARMPQRNIAGWAAKKMKQKKTKKQKQDGA</sequence>
<dbReference type="AlphaFoldDB" id="A0A519BB10"/>
<comment type="subcellular location">
    <subcellularLocation>
        <location evidence="1 20">Cytoplasm</location>
    </subcellularLocation>
</comment>
<keyword evidence="8 20" id="KW-0548">Nucleotidyltransferase</keyword>
<feature type="binding site" evidence="20">
    <location>
        <position position="413"/>
    </location>
    <ligand>
        <name>acetyl-CoA</name>
        <dbReference type="ChEBI" id="CHEBI:57288"/>
    </ligand>
</feature>
<evidence type="ECO:0000256" key="4">
    <source>
        <dbReference type="ARBA" id="ARBA00007707"/>
    </source>
</evidence>
<feature type="binding site" evidence="20">
    <location>
        <position position="366"/>
    </location>
    <ligand>
        <name>UDP-N-acetyl-alpha-D-glucosamine</name>
        <dbReference type="ChEBI" id="CHEBI:57705"/>
    </ligand>
</feature>
<keyword evidence="16 20" id="KW-0961">Cell wall biogenesis/degradation</keyword>
<dbReference type="CDD" id="cd03353">
    <property type="entry name" value="LbH_GlmU_C"/>
    <property type="match status" value="1"/>
</dbReference>
<evidence type="ECO:0000256" key="6">
    <source>
        <dbReference type="ARBA" id="ARBA00022490"/>
    </source>
</evidence>
<evidence type="ECO:0000256" key="7">
    <source>
        <dbReference type="ARBA" id="ARBA00022679"/>
    </source>
</evidence>
<dbReference type="GO" id="GO:0000287">
    <property type="term" value="F:magnesium ion binding"/>
    <property type="evidence" value="ECO:0007669"/>
    <property type="project" value="UniProtKB-UniRule"/>
</dbReference>
<dbReference type="GO" id="GO:0000902">
    <property type="term" value="P:cell morphogenesis"/>
    <property type="evidence" value="ECO:0007669"/>
    <property type="project" value="UniProtKB-UniRule"/>
</dbReference>
<evidence type="ECO:0000313" key="23">
    <source>
        <dbReference type="Proteomes" id="UP000320813"/>
    </source>
</evidence>
<dbReference type="GO" id="GO:0009252">
    <property type="term" value="P:peptidoglycan biosynthetic process"/>
    <property type="evidence" value="ECO:0007669"/>
    <property type="project" value="UniProtKB-UniRule"/>
</dbReference>
<dbReference type="EC" id="2.7.7.23" evidence="20"/>
<comment type="pathway">
    <text evidence="3 20">Nucleotide-sugar biosynthesis; UDP-N-acetyl-alpha-D-glucosamine biosynthesis; UDP-N-acetyl-alpha-D-glucosamine from N-acetyl-alpha-D-glucosamine 1-phosphate: step 1/1.</text>
</comment>
<comment type="catalytic activity">
    <reaction evidence="18 20">
        <text>N-acetyl-alpha-D-glucosamine 1-phosphate + UTP + H(+) = UDP-N-acetyl-alpha-D-glucosamine + diphosphate</text>
        <dbReference type="Rhea" id="RHEA:13509"/>
        <dbReference type="ChEBI" id="CHEBI:15378"/>
        <dbReference type="ChEBI" id="CHEBI:33019"/>
        <dbReference type="ChEBI" id="CHEBI:46398"/>
        <dbReference type="ChEBI" id="CHEBI:57705"/>
        <dbReference type="ChEBI" id="CHEBI:57776"/>
        <dbReference type="EC" id="2.7.7.23"/>
    </reaction>
</comment>
<comment type="pathway">
    <text evidence="20">Bacterial outer membrane biogenesis; LPS lipid A biosynthesis.</text>
</comment>
<feature type="region of interest" description="Pyrophosphorylase" evidence="20">
    <location>
        <begin position="1"/>
        <end position="262"/>
    </location>
</feature>
<keyword evidence="14 20" id="KW-0511">Multifunctional enzyme</keyword>
<accession>A0A519BB10</accession>